<gene>
    <name evidence="2" type="ORF">TH30_13740</name>
</gene>
<feature type="region of interest" description="Disordered" evidence="1">
    <location>
        <begin position="45"/>
        <end position="88"/>
    </location>
</feature>
<feature type="compositionally biased region" description="Low complexity" evidence="1">
    <location>
        <begin position="48"/>
        <end position="82"/>
    </location>
</feature>
<evidence type="ECO:0000313" key="3">
    <source>
        <dbReference type="Proteomes" id="UP000252255"/>
    </source>
</evidence>
<proteinExistence type="predicted"/>
<organism evidence="2 3">
    <name type="scientific">Thalassospira profundimaris</name>
    <dbReference type="NCBI Taxonomy" id="502049"/>
    <lineage>
        <taxon>Bacteria</taxon>
        <taxon>Pseudomonadati</taxon>
        <taxon>Pseudomonadota</taxon>
        <taxon>Alphaproteobacteria</taxon>
        <taxon>Rhodospirillales</taxon>
        <taxon>Thalassospiraceae</taxon>
        <taxon>Thalassospira</taxon>
    </lineage>
</organism>
<name>A0A367WUD4_9PROT</name>
<dbReference type="AlphaFoldDB" id="A0A367WUD4"/>
<dbReference type="Proteomes" id="UP000252255">
    <property type="component" value="Unassembled WGS sequence"/>
</dbReference>
<comment type="caution">
    <text evidence="2">The sequence shown here is derived from an EMBL/GenBank/DDBJ whole genome shotgun (WGS) entry which is preliminary data.</text>
</comment>
<reference evidence="2 3" key="1">
    <citation type="submission" date="2014-07" db="EMBL/GenBank/DDBJ databases">
        <title>Draft genome sequence of Thalassospira profundimaris PR54-5.</title>
        <authorList>
            <person name="Lai Q."/>
            <person name="Shao Z."/>
        </authorList>
    </citation>
    <scope>NUCLEOTIDE SEQUENCE [LARGE SCALE GENOMIC DNA]</scope>
    <source>
        <strain evidence="2 3">PR54-5</strain>
    </source>
</reference>
<protein>
    <submittedName>
        <fullName evidence="2">Uncharacterized protein</fullName>
    </submittedName>
</protein>
<sequence>MDACPCICYCRENNHFQEAGVFCAAIWKVFIMSFRSFSKDHANAANKTEALSATAAPTSPAKTAEPAPDTEPAGPEAPAAVPHQGAND</sequence>
<accession>A0A367WUD4</accession>
<evidence type="ECO:0000256" key="1">
    <source>
        <dbReference type="SAM" id="MobiDB-lite"/>
    </source>
</evidence>
<dbReference type="EMBL" id="JPWI01000008">
    <property type="protein sequence ID" value="RCK45063.1"/>
    <property type="molecule type" value="Genomic_DNA"/>
</dbReference>
<evidence type="ECO:0000313" key="2">
    <source>
        <dbReference type="EMBL" id="RCK45063.1"/>
    </source>
</evidence>